<gene>
    <name evidence="2" type="ORF">MiSe_32100</name>
</gene>
<dbReference type="AlphaFoldDB" id="A0AAV3XDL9"/>
<evidence type="ECO:0000256" key="1">
    <source>
        <dbReference type="SAM" id="MobiDB-lite"/>
    </source>
</evidence>
<feature type="compositionally biased region" description="Acidic residues" evidence="1">
    <location>
        <begin position="60"/>
        <end position="69"/>
    </location>
</feature>
<dbReference type="Proteomes" id="UP001050975">
    <property type="component" value="Unassembled WGS sequence"/>
</dbReference>
<protein>
    <submittedName>
        <fullName evidence="2">Uncharacterized protein</fullName>
    </submittedName>
</protein>
<evidence type="ECO:0000313" key="3">
    <source>
        <dbReference type="Proteomes" id="UP001050975"/>
    </source>
</evidence>
<accession>A0AAV3XDL9</accession>
<name>A0AAV3XDL9_9CYAN</name>
<evidence type="ECO:0000313" key="2">
    <source>
        <dbReference type="EMBL" id="GET38452.1"/>
    </source>
</evidence>
<sequence length="87" mass="9622">MSEGNKNYPSTGGENNVTQSGGNGHKSEVQPEEIRIFEPAYLPDQNSETDEPIGYVEIGLTEDEDEGEFTPELPPELRDDESEQPPN</sequence>
<feature type="region of interest" description="Disordered" evidence="1">
    <location>
        <begin position="1"/>
        <end position="30"/>
    </location>
</feature>
<dbReference type="EMBL" id="BLAY01000045">
    <property type="protein sequence ID" value="GET38452.1"/>
    <property type="molecule type" value="Genomic_DNA"/>
</dbReference>
<organism evidence="2 3">
    <name type="scientific">Microseira wollei NIES-4236</name>
    <dbReference type="NCBI Taxonomy" id="2530354"/>
    <lineage>
        <taxon>Bacteria</taxon>
        <taxon>Bacillati</taxon>
        <taxon>Cyanobacteriota</taxon>
        <taxon>Cyanophyceae</taxon>
        <taxon>Oscillatoriophycideae</taxon>
        <taxon>Aerosakkonematales</taxon>
        <taxon>Aerosakkonemataceae</taxon>
        <taxon>Microseira</taxon>
    </lineage>
</organism>
<proteinExistence type="predicted"/>
<feature type="compositionally biased region" description="Polar residues" evidence="1">
    <location>
        <begin position="1"/>
        <end position="20"/>
    </location>
</feature>
<reference evidence="2" key="1">
    <citation type="submission" date="2019-10" db="EMBL/GenBank/DDBJ databases">
        <title>Draft genome sequece of Microseira wollei NIES-4236.</title>
        <authorList>
            <person name="Yamaguchi H."/>
            <person name="Suzuki S."/>
            <person name="Kawachi M."/>
        </authorList>
    </citation>
    <scope>NUCLEOTIDE SEQUENCE</scope>
    <source>
        <strain evidence="2">NIES-4236</strain>
    </source>
</reference>
<keyword evidence="3" id="KW-1185">Reference proteome</keyword>
<comment type="caution">
    <text evidence="2">The sequence shown here is derived from an EMBL/GenBank/DDBJ whole genome shotgun (WGS) entry which is preliminary data.</text>
</comment>
<feature type="compositionally biased region" description="Acidic residues" evidence="1">
    <location>
        <begin position="78"/>
        <end position="87"/>
    </location>
</feature>
<feature type="region of interest" description="Disordered" evidence="1">
    <location>
        <begin position="59"/>
        <end position="87"/>
    </location>
</feature>